<protein>
    <recommendedName>
        <fullName evidence="9">Rho GTPase-activating protein 190</fullName>
    </recommendedName>
</protein>
<dbReference type="Pfam" id="PF19518">
    <property type="entry name" value="RhoGAP_pG1_pG2"/>
    <property type="match status" value="1"/>
</dbReference>
<feature type="region of interest" description="Disordered" evidence="3">
    <location>
        <begin position="1175"/>
        <end position="1246"/>
    </location>
</feature>
<feature type="compositionally biased region" description="Basic and acidic residues" evidence="3">
    <location>
        <begin position="1387"/>
        <end position="1397"/>
    </location>
</feature>
<feature type="compositionally biased region" description="Basic and acidic residues" evidence="3">
    <location>
        <begin position="1053"/>
        <end position="1068"/>
    </location>
</feature>
<dbReference type="InterPro" id="IPR027417">
    <property type="entry name" value="P-loop_NTPase"/>
</dbReference>
<dbReference type="InterPro" id="IPR057284">
    <property type="entry name" value="FF_RHG35_4th"/>
</dbReference>
<feature type="compositionally biased region" description="Basic and acidic residues" evidence="3">
    <location>
        <begin position="1637"/>
        <end position="1671"/>
    </location>
</feature>
<dbReference type="InterPro" id="IPR032835">
    <property type="entry name" value="RhoGAP-FF1"/>
</dbReference>
<dbReference type="PANTHER" id="PTHR46005">
    <property type="entry name" value="RHO GTPASE-ACTIVATING PROTEIN 190"/>
    <property type="match status" value="1"/>
</dbReference>
<dbReference type="InterPro" id="IPR039007">
    <property type="entry name" value="pG1"/>
</dbReference>
<organism evidence="7">
    <name type="scientific">Oppiella nova</name>
    <dbReference type="NCBI Taxonomy" id="334625"/>
    <lineage>
        <taxon>Eukaryota</taxon>
        <taxon>Metazoa</taxon>
        <taxon>Ecdysozoa</taxon>
        <taxon>Arthropoda</taxon>
        <taxon>Chelicerata</taxon>
        <taxon>Arachnida</taxon>
        <taxon>Acari</taxon>
        <taxon>Acariformes</taxon>
        <taxon>Sarcoptiformes</taxon>
        <taxon>Oribatida</taxon>
        <taxon>Brachypylina</taxon>
        <taxon>Oppioidea</taxon>
        <taxon>Oppiidae</taxon>
        <taxon>Oppiella</taxon>
    </lineage>
</organism>
<dbReference type="InterPro" id="IPR039006">
    <property type="entry name" value="RhoGAP_pG2"/>
</dbReference>
<dbReference type="InterPro" id="IPR000198">
    <property type="entry name" value="RhoGAP_dom"/>
</dbReference>
<reference evidence="7" key="1">
    <citation type="submission" date="2020-11" db="EMBL/GenBank/DDBJ databases">
        <authorList>
            <person name="Tran Van P."/>
        </authorList>
    </citation>
    <scope>NUCLEOTIDE SEQUENCE</scope>
</reference>
<feature type="compositionally biased region" description="Basic residues" evidence="3">
    <location>
        <begin position="1540"/>
        <end position="1553"/>
    </location>
</feature>
<dbReference type="Gene3D" id="1.10.10.440">
    <property type="entry name" value="FF domain"/>
    <property type="match status" value="2"/>
</dbReference>
<dbReference type="Proteomes" id="UP000728032">
    <property type="component" value="Unassembled WGS sequence"/>
</dbReference>
<dbReference type="GO" id="GO:0005096">
    <property type="term" value="F:GTPase activator activity"/>
    <property type="evidence" value="ECO:0007669"/>
    <property type="project" value="UniProtKB-KW"/>
</dbReference>
<dbReference type="OrthoDB" id="9994905at2759"/>
<feature type="region of interest" description="Disordered" evidence="3">
    <location>
        <begin position="1632"/>
        <end position="1692"/>
    </location>
</feature>
<dbReference type="CDD" id="cd22207">
    <property type="entry name" value="pseudoGTPaseD_p190RhoGAP"/>
    <property type="match status" value="1"/>
</dbReference>
<dbReference type="Pfam" id="PF16512">
    <property type="entry name" value="RhoGAP-FF1"/>
    <property type="match status" value="1"/>
</dbReference>
<evidence type="ECO:0000259" key="6">
    <source>
        <dbReference type="PROSITE" id="PS51853"/>
    </source>
</evidence>
<feature type="domain" description="PG1 pseudoGTPase" evidence="5">
    <location>
        <begin position="598"/>
        <end position="773"/>
    </location>
</feature>
<keyword evidence="2" id="KW-0677">Repeat</keyword>
<dbReference type="Pfam" id="PF23083">
    <property type="entry name" value="FF_RHG35_4th"/>
    <property type="match status" value="1"/>
</dbReference>
<evidence type="ECO:0000313" key="7">
    <source>
        <dbReference type="EMBL" id="CAD7647331.1"/>
    </source>
</evidence>
<evidence type="ECO:0000259" key="5">
    <source>
        <dbReference type="PROSITE" id="PS51852"/>
    </source>
</evidence>
<feature type="compositionally biased region" description="Basic and acidic residues" evidence="3">
    <location>
        <begin position="993"/>
        <end position="1002"/>
    </location>
</feature>
<evidence type="ECO:0000256" key="1">
    <source>
        <dbReference type="ARBA" id="ARBA00022468"/>
    </source>
</evidence>
<dbReference type="SUPFAM" id="SSF48350">
    <property type="entry name" value="GTPase activation domain, GAP"/>
    <property type="match status" value="1"/>
</dbReference>
<dbReference type="InterPro" id="IPR008936">
    <property type="entry name" value="Rho_GTPase_activation_prot"/>
</dbReference>
<dbReference type="InterPro" id="IPR036517">
    <property type="entry name" value="FF_domain_sf"/>
</dbReference>
<dbReference type="GO" id="GO:0008361">
    <property type="term" value="P:regulation of cell size"/>
    <property type="evidence" value="ECO:0007669"/>
    <property type="project" value="TreeGrafter"/>
</dbReference>
<dbReference type="InterPro" id="IPR002713">
    <property type="entry name" value="FF_domain"/>
</dbReference>
<accession>A0A7R9LU49</accession>
<feature type="domain" description="PG2 pseudoGTPase" evidence="6">
    <location>
        <begin position="790"/>
        <end position="950"/>
    </location>
</feature>
<dbReference type="Pfam" id="PF00620">
    <property type="entry name" value="RhoGAP"/>
    <property type="match status" value="1"/>
</dbReference>
<dbReference type="SUPFAM" id="SSF52540">
    <property type="entry name" value="P-loop containing nucleoside triphosphate hydrolases"/>
    <property type="match status" value="1"/>
</dbReference>
<feature type="compositionally biased region" description="Pro residues" evidence="3">
    <location>
        <begin position="1086"/>
        <end position="1099"/>
    </location>
</feature>
<feature type="compositionally biased region" description="Acidic residues" evidence="3">
    <location>
        <begin position="1187"/>
        <end position="1202"/>
    </location>
</feature>
<dbReference type="SMART" id="SM00441">
    <property type="entry name" value="FF"/>
    <property type="match status" value="2"/>
</dbReference>
<feature type="region of interest" description="Disordered" evidence="3">
    <location>
        <begin position="1387"/>
        <end position="1449"/>
    </location>
</feature>
<dbReference type="GO" id="GO:0007266">
    <property type="term" value="P:Rho protein signal transduction"/>
    <property type="evidence" value="ECO:0007669"/>
    <property type="project" value="TreeGrafter"/>
</dbReference>
<evidence type="ECO:0000259" key="4">
    <source>
        <dbReference type="PROSITE" id="PS50238"/>
    </source>
</evidence>
<feature type="compositionally biased region" description="Polar residues" evidence="3">
    <location>
        <begin position="1555"/>
        <end position="1567"/>
    </location>
</feature>
<dbReference type="SMART" id="SM00324">
    <property type="entry name" value="RhoGAP"/>
    <property type="match status" value="1"/>
</dbReference>
<feature type="region of interest" description="Disordered" evidence="3">
    <location>
        <begin position="1283"/>
        <end position="1302"/>
    </location>
</feature>
<feature type="compositionally biased region" description="Basic residues" evidence="3">
    <location>
        <begin position="1417"/>
        <end position="1432"/>
    </location>
</feature>
<dbReference type="PROSITE" id="PS51853">
    <property type="entry name" value="PG2"/>
    <property type="match status" value="1"/>
</dbReference>
<proteinExistence type="predicted"/>
<evidence type="ECO:0000313" key="8">
    <source>
        <dbReference type="Proteomes" id="UP000728032"/>
    </source>
</evidence>
<name>A0A7R9LU49_9ACAR</name>
<evidence type="ECO:0000256" key="3">
    <source>
        <dbReference type="SAM" id="MobiDB-lite"/>
    </source>
</evidence>
<dbReference type="Gene3D" id="1.10.555.10">
    <property type="entry name" value="Rho GTPase activation protein"/>
    <property type="match status" value="1"/>
</dbReference>
<sequence length="1885" mass="214446">MARKTESSHQKCFNIAVVGLSGTEKEKGCLGVGKSCLCNRFIRPLADDYNVDHISVLSQTDFSGRIINNEHWLYWGETCKTSDEGFELAFSVIEQTEFIDDACFQPFKSGKTEPYYKRCASTRLSSAEKMMYICKNQLGIEKEYEQRYLNDGRFSIDGFVCTFDVSQVQGRAIERQVELTALILNGLIKTKKPIVLATTKHDEVYDYYVKEAERLLNRREYKGSIPLVETSAHENVNVDLAFIACAQLIDKSKGKSKIVSFLESSRNRKDALDNANDAYLSLIQSQITDYRTLWNSTYKKFSQSQDFLNYCQLFGQDSAHLTFKRHIKKLKDDYLCRKMQMYLRVLPEVLTELMPDLETIGEISDWITIKDRLRSHPDFDQYFIDNPDISWHEVDFEDGSETRIPFDLLDTPEAEQVFVEYRMSLESGERQKELRHQFRQLLQETCYVTPGKSLTEVRVLFMGRECYESLSERDVIEMYEEHQKDITDGAKIHFQELLLEHSSLFYHFASLGPGSVITQDDIQKITEALQEDPRYKALDRLDQDRTLMLLRHLGFIHGPIREHCPVFPNCADVLIEKYNASKARRPSTGTRNSHWFSESNNNHLNLILLGSGGLSDELCSEIKEINESFELEKTRFTLDFRIIGGDVDLPQNAFRTNDFSPKGCFCVYSNHQTLEYVRQSLEKTLLSDLEQEDGLPFHGLPIVILFAANSNINEKDLVFLREEGQNRAKSLQCPFLDVTNFDSHSSGQRFDTQCLSQALRALIESIQRRADLMQIYQSVLPEQALNPDIRILVCMLCGDPFTIEQVMSPFLTHNMYYVTSSHSITIELMIGETKRFVELVSTSYHGAHNYRDELLHGFLLFYSCGRKASLATLTAFSANIPNTPIQMIAFSDTSNSNIYYSNHDLDLQLLSEGNTLADKLEAHFITSSPTQQKNLYFIPFLEEVMERKPQIEKAFEMEDSDYSLERRTPVPPPVPSRQESYHIRSGSADSDGIYEHLGDKSTDNGTELISSSGFVDGQHLSPSDDSEVYASVYNQENGEQLVKPSQIKNRRSLQADRDRPLSSRRGDHSSQPPLPIPPRRGELSYAPPPYTRAVSPPPSYISHFSPRLPSHHKPLKASSDETKAVPHSSSLYGTDRRRIAAYSDIKSFTPFQYHFHIKKSNSLKASVLGNTLSGVSLSSHSSRLPEDLDNASDDVSDEDDDTVSSGLSGSGYGAYPPPPEPAPPDYQYSRLKKTPSLPSSGRLPAQHTFNEGWMERDNRVYDRGNEEWLDNDVYHAYQSHHKLPPPIKPKSKSHGTNRLSHEQPGKLNLKQFDNITDAIGRLNVGPRQGSTLPKMGLVNAPLATPESMDLPVDYAKDSIYGRNSQDYYSILQNTISDGKHRVRLNRRNKDSLEKVGSDSDSDWSSLERRERDPYSRANRKPTPHKKVRKKRGIPVAPPRLPSFEGNSNNFSNQAVKCVNNVPTLAGDSPVDVFESSGINSFDLNKSCIEANAPSHPSLSLSFACAADPCAKGRANTPSDGSESNEDNEPVDESQQIMSKSRPKRSFHLRRRVKPPTQSHSIPETNYGESNSPPISSIESNHNNISPFTVDHSPKHKNDSLSCIQAAQEEDYDPRDATIVQLGKVLKSKSATVITENNDNKGSKKEKDRKKAREDEKLEKRRLKEEERLKRMTEKKKKKQKNSSANNGPTLEDFVQSEDKAVPLFVEMCIQFIEEEGLDSEGIYRVPGNRAHVDLLFQKFEEDPNVSIRELDIPVNAVATALKDFFSKRLPPLIPSTMMDELTELCAYGEKSSRLNSFKEFLKSLPFVNFEVIKFVFKHFVKVTDNCRLNSMDSKNLAICWWPTLLPFEFNDMLVFEQMRPHLEDFVQTMIDEFQFLFSAEELLVV</sequence>
<dbReference type="EMBL" id="OC917529">
    <property type="protein sequence ID" value="CAD7647331.1"/>
    <property type="molecule type" value="Genomic_DNA"/>
</dbReference>
<dbReference type="EMBL" id="CAJPVJ010002704">
    <property type="protein sequence ID" value="CAG2166680.1"/>
    <property type="molecule type" value="Genomic_DNA"/>
</dbReference>
<dbReference type="Gene3D" id="3.40.50.300">
    <property type="entry name" value="P-loop containing nucleotide triphosphate hydrolases"/>
    <property type="match status" value="1"/>
</dbReference>
<feature type="compositionally biased region" description="Pro residues" evidence="3">
    <location>
        <begin position="1215"/>
        <end position="1224"/>
    </location>
</feature>
<feature type="compositionally biased region" description="Polar residues" evidence="3">
    <location>
        <begin position="1003"/>
        <end position="1013"/>
    </location>
</feature>
<dbReference type="GO" id="GO:0050770">
    <property type="term" value="P:regulation of axonogenesis"/>
    <property type="evidence" value="ECO:0007669"/>
    <property type="project" value="TreeGrafter"/>
</dbReference>
<feature type="region of interest" description="Disordered" evidence="3">
    <location>
        <begin position="1511"/>
        <end position="1599"/>
    </location>
</feature>
<dbReference type="InterPro" id="IPR051978">
    <property type="entry name" value="Rho-GAP_domain"/>
</dbReference>
<feature type="region of interest" description="Disordered" evidence="3">
    <location>
        <begin position="957"/>
        <end position="1130"/>
    </location>
</feature>
<feature type="compositionally biased region" description="Low complexity" evidence="3">
    <location>
        <begin position="1568"/>
        <end position="1586"/>
    </location>
</feature>
<keyword evidence="8" id="KW-1185">Reference proteome</keyword>
<feature type="domain" description="Rho-GAP" evidence="4">
    <location>
        <begin position="1688"/>
        <end position="1877"/>
    </location>
</feature>
<dbReference type="PROSITE" id="PS51852">
    <property type="entry name" value="PG1"/>
    <property type="match status" value="1"/>
</dbReference>
<evidence type="ECO:0000256" key="2">
    <source>
        <dbReference type="ARBA" id="ARBA00022737"/>
    </source>
</evidence>
<gene>
    <name evidence="7" type="ORF">ONB1V03_LOCUS6195</name>
</gene>
<dbReference type="PANTHER" id="PTHR46005:SF4">
    <property type="entry name" value="RHO GTPASE-ACTIVATING PROTEIN 190"/>
    <property type="match status" value="1"/>
</dbReference>
<keyword evidence="1" id="KW-0343">GTPase activation</keyword>
<dbReference type="InterPro" id="IPR045786">
    <property type="entry name" value="RhoGAP_pG1_pG2"/>
</dbReference>
<feature type="compositionally biased region" description="Basic residues" evidence="3">
    <location>
        <begin position="1283"/>
        <end position="1295"/>
    </location>
</feature>
<evidence type="ECO:0008006" key="9">
    <source>
        <dbReference type="Google" id="ProtNLM"/>
    </source>
</evidence>
<dbReference type="GO" id="GO:0005829">
    <property type="term" value="C:cytosol"/>
    <property type="evidence" value="ECO:0007669"/>
    <property type="project" value="TreeGrafter"/>
</dbReference>
<feature type="compositionally biased region" description="Basic and acidic residues" evidence="3">
    <location>
        <begin position="1405"/>
        <end position="1414"/>
    </location>
</feature>
<feature type="compositionally biased region" description="Acidic residues" evidence="3">
    <location>
        <begin position="1522"/>
        <end position="1531"/>
    </location>
</feature>
<dbReference type="PROSITE" id="PS50238">
    <property type="entry name" value="RHOGAP"/>
    <property type="match status" value="1"/>
</dbReference>